<evidence type="ECO:0000256" key="7">
    <source>
        <dbReference type="ARBA" id="ARBA00023180"/>
    </source>
</evidence>
<evidence type="ECO:0000256" key="1">
    <source>
        <dbReference type="ARBA" id="ARBA00004609"/>
    </source>
</evidence>
<evidence type="ECO:0000256" key="6">
    <source>
        <dbReference type="ARBA" id="ARBA00023157"/>
    </source>
</evidence>
<dbReference type="InterPro" id="IPR012946">
    <property type="entry name" value="X8"/>
</dbReference>
<keyword evidence="9" id="KW-0812">Transmembrane</keyword>
<dbReference type="GO" id="GO:0098552">
    <property type="term" value="C:side of membrane"/>
    <property type="evidence" value="ECO:0007669"/>
    <property type="project" value="UniProtKB-KW"/>
</dbReference>
<sequence length="138" mass="14944">MASPKLHSVMIMLTIFIAMILMNVMIVESKTWCQVRSSATGPALQNALNYACSNGADCGPIQPGGSCFNPNTLQSHASYAFDSFYRNKGQNPSACNFGGLATIAVTDPSYGQSKGAYTSIAKPQRKNFIQYTTKPQYK</sequence>
<gene>
    <name evidence="11" type="ordered locus">MTR_8g085420</name>
</gene>
<dbReference type="PaxDb" id="3880-AET04159"/>
<evidence type="ECO:0000256" key="4">
    <source>
        <dbReference type="ARBA" id="ARBA00022729"/>
    </source>
</evidence>
<name>G7LHW5_MEDTR</name>
<keyword evidence="6" id="KW-1015">Disulfide bond</keyword>
<dbReference type="InterPro" id="IPR044788">
    <property type="entry name" value="X8_dom_prot"/>
</dbReference>
<evidence type="ECO:0000256" key="8">
    <source>
        <dbReference type="ARBA" id="ARBA00023288"/>
    </source>
</evidence>
<keyword evidence="13" id="KW-1185">Reference proteome</keyword>
<keyword evidence="5 9" id="KW-0472">Membrane</keyword>
<evidence type="ECO:0000256" key="5">
    <source>
        <dbReference type="ARBA" id="ARBA00023136"/>
    </source>
</evidence>
<organism evidence="11 13">
    <name type="scientific">Medicago truncatula</name>
    <name type="common">Barrel medic</name>
    <name type="synonym">Medicago tribuloides</name>
    <dbReference type="NCBI Taxonomy" id="3880"/>
    <lineage>
        <taxon>Eukaryota</taxon>
        <taxon>Viridiplantae</taxon>
        <taxon>Streptophyta</taxon>
        <taxon>Embryophyta</taxon>
        <taxon>Tracheophyta</taxon>
        <taxon>Spermatophyta</taxon>
        <taxon>Magnoliopsida</taxon>
        <taxon>eudicotyledons</taxon>
        <taxon>Gunneridae</taxon>
        <taxon>Pentapetalae</taxon>
        <taxon>rosids</taxon>
        <taxon>fabids</taxon>
        <taxon>Fabales</taxon>
        <taxon>Fabaceae</taxon>
        <taxon>Papilionoideae</taxon>
        <taxon>50 kb inversion clade</taxon>
        <taxon>NPAAA clade</taxon>
        <taxon>Hologalegina</taxon>
        <taxon>IRL clade</taxon>
        <taxon>Trifolieae</taxon>
        <taxon>Medicago</taxon>
    </lineage>
</organism>
<protein>
    <submittedName>
        <fullName evidence="11">Carbohydrate-binding X8 domain protein</fullName>
    </submittedName>
</protein>
<evidence type="ECO:0000259" key="10">
    <source>
        <dbReference type="SMART" id="SM00768"/>
    </source>
</evidence>
<dbReference type="HOGENOM" id="CLU_031666_5_1_1"/>
<feature type="domain" description="X8" evidence="10">
    <location>
        <begin position="31"/>
        <end position="113"/>
    </location>
</feature>
<keyword evidence="9" id="KW-1133">Transmembrane helix</keyword>
<dbReference type="Proteomes" id="UP000002051">
    <property type="component" value="Chromosome 8"/>
</dbReference>
<dbReference type="STRING" id="3880.G7LHW5"/>
<dbReference type="OMA" id="MMNIVEA"/>
<evidence type="ECO:0000256" key="9">
    <source>
        <dbReference type="SAM" id="Phobius"/>
    </source>
</evidence>
<comment type="subcellular location">
    <subcellularLocation>
        <location evidence="1">Cell membrane</location>
        <topology evidence="1">Lipid-anchor</topology>
        <topology evidence="1">GPI-anchor</topology>
    </subcellularLocation>
</comment>
<keyword evidence="2" id="KW-1003">Cell membrane</keyword>
<evidence type="ECO:0000313" key="12">
    <source>
        <dbReference type="EnsemblPlants" id="AET04159"/>
    </source>
</evidence>
<evidence type="ECO:0000256" key="2">
    <source>
        <dbReference type="ARBA" id="ARBA00022475"/>
    </source>
</evidence>
<dbReference type="GO" id="GO:0005886">
    <property type="term" value="C:plasma membrane"/>
    <property type="evidence" value="ECO:0007669"/>
    <property type="project" value="UniProtKB-SubCell"/>
</dbReference>
<keyword evidence="8" id="KW-0449">Lipoprotein</keyword>
<accession>G7LHW5</accession>
<dbReference type="AlphaFoldDB" id="G7LHW5"/>
<reference evidence="11 13" key="2">
    <citation type="journal article" date="2014" name="BMC Genomics">
        <title>An improved genome release (version Mt4.0) for the model legume Medicago truncatula.</title>
        <authorList>
            <person name="Tang H."/>
            <person name="Krishnakumar V."/>
            <person name="Bidwell S."/>
            <person name="Rosen B."/>
            <person name="Chan A."/>
            <person name="Zhou S."/>
            <person name="Gentzbittel L."/>
            <person name="Childs K.L."/>
            <person name="Yandell M."/>
            <person name="Gundlach H."/>
            <person name="Mayer K.F."/>
            <person name="Schwartz D.C."/>
            <person name="Town C.D."/>
        </authorList>
    </citation>
    <scope>GENOME REANNOTATION</scope>
    <source>
        <strain evidence="12 13">cv. Jemalong A17</strain>
    </source>
</reference>
<keyword evidence="7" id="KW-0325">Glycoprotein</keyword>
<evidence type="ECO:0000313" key="13">
    <source>
        <dbReference type="Proteomes" id="UP000002051"/>
    </source>
</evidence>
<dbReference type="FunFam" id="1.20.58.1040:FF:000001">
    <property type="entry name" value="Glucan endo-1,3-beta-glucosidase 4"/>
    <property type="match status" value="1"/>
</dbReference>
<evidence type="ECO:0000256" key="3">
    <source>
        <dbReference type="ARBA" id="ARBA00022622"/>
    </source>
</evidence>
<dbReference type="PANTHER" id="PTHR31044:SF147">
    <property type="entry name" value="CARBOHYDRATE-BINDING X8 DOMAIN PROTEIN"/>
    <property type="match status" value="1"/>
</dbReference>
<feature type="transmembrane region" description="Helical" evidence="9">
    <location>
        <begin position="6"/>
        <end position="27"/>
    </location>
</feature>
<dbReference type="Pfam" id="PF07983">
    <property type="entry name" value="X8"/>
    <property type="match status" value="1"/>
</dbReference>
<proteinExistence type="predicted"/>
<dbReference type="Gene3D" id="1.20.58.1040">
    <property type="match status" value="1"/>
</dbReference>
<reference evidence="12" key="3">
    <citation type="submission" date="2015-04" db="UniProtKB">
        <authorList>
            <consortium name="EnsemblPlants"/>
        </authorList>
    </citation>
    <scope>IDENTIFICATION</scope>
    <source>
        <strain evidence="12">cv. Jemalong A17</strain>
    </source>
</reference>
<keyword evidence="4" id="KW-0732">Signal</keyword>
<dbReference type="SMART" id="SM00768">
    <property type="entry name" value="X8"/>
    <property type="match status" value="1"/>
</dbReference>
<evidence type="ECO:0000313" key="11">
    <source>
        <dbReference type="EMBL" id="AET04159.1"/>
    </source>
</evidence>
<dbReference type="EnsemblPlants" id="AET04159">
    <property type="protein sequence ID" value="AET04159"/>
    <property type="gene ID" value="MTR_8g085420"/>
</dbReference>
<dbReference type="PANTHER" id="PTHR31044">
    <property type="entry name" value="BETA-1,3 GLUCANASE"/>
    <property type="match status" value="1"/>
</dbReference>
<reference evidence="11 13" key="1">
    <citation type="journal article" date="2011" name="Nature">
        <title>The Medicago genome provides insight into the evolution of rhizobial symbioses.</title>
        <authorList>
            <person name="Young N.D."/>
            <person name="Debelle F."/>
            <person name="Oldroyd G.E."/>
            <person name="Geurts R."/>
            <person name="Cannon S.B."/>
            <person name="Udvardi M.K."/>
            <person name="Benedito V.A."/>
            <person name="Mayer K.F."/>
            <person name="Gouzy J."/>
            <person name="Schoof H."/>
            <person name="Van de Peer Y."/>
            <person name="Proost S."/>
            <person name="Cook D.R."/>
            <person name="Meyers B.C."/>
            <person name="Spannagl M."/>
            <person name="Cheung F."/>
            <person name="De Mita S."/>
            <person name="Krishnakumar V."/>
            <person name="Gundlach H."/>
            <person name="Zhou S."/>
            <person name="Mudge J."/>
            <person name="Bharti A.K."/>
            <person name="Murray J.D."/>
            <person name="Naoumkina M.A."/>
            <person name="Rosen B."/>
            <person name="Silverstein K.A."/>
            <person name="Tang H."/>
            <person name="Rombauts S."/>
            <person name="Zhao P.X."/>
            <person name="Zhou P."/>
            <person name="Barbe V."/>
            <person name="Bardou P."/>
            <person name="Bechner M."/>
            <person name="Bellec A."/>
            <person name="Berger A."/>
            <person name="Berges H."/>
            <person name="Bidwell S."/>
            <person name="Bisseling T."/>
            <person name="Choisne N."/>
            <person name="Couloux A."/>
            <person name="Denny R."/>
            <person name="Deshpande S."/>
            <person name="Dai X."/>
            <person name="Doyle J.J."/>
            <person name="Dudez A.M."/>
            <person name="Farmer A.D."/>
            <person name="Fouteau S."/>
            <person name="Franken C."/>
            <person name="Gibelin C."/>
            <person name="Gish J."/>
            <person name="Goldstein S."/>
            <person name="Gonzalez A.J."/>
            <person name="Green P.J."/>
            <person name="Hallab A."/>
            <person name="Hartog M."/>
            <person name="Hua A."/>
            <person name="Humphray S.J."/>
            <person name="Jeong D.H."/>
            <person name="Jing Y."/>
            <person name="Jocker A."/>
            <person name="Kenton S.M."/>
            <person name="Kim D.J."/>
            <person name="Klee K."/>
            <person name="Lai H."/>
            <person name="Lang C."/>
            <person name="Lin S."/>
            <person name="Macmil S.L."/>
            <person name="Magdelenat G."/>
            <person name="Matthews L."/>
            <person name="McCorrison J."/>
            <person name="Monaghan E.L."/>
            <person name="Mun J.H."/>
            <person name="Najar F.Z."/>
            <person name="Nicholson C."/>
            <person name="Noirot C."/>
            <person name="O'Bleness M."/>
            <person name="Paule C.R."/>
            <person name="Poulain J."/>
            <person name="Prion F."/>
            <person name="Qin B."/>
            <person name="Qu C."/>
            <person name="Retzel E.F."/>
            <person name="Riddle C."/>
            <person name="Sallet E."/>
            <person name="Samain S."/>
            <person name="Samson N."/>
            <person name="Sanders I."/>
            <person name="Saurat O."/>
            <person name="Scarpelli C."/>
            <person name="Schiex T."/>
            <person name="Segurens B."/>
            <person name="Severin A.J."/>
            <person name="Sherrier D.J."/>
            <person name="Shi R."/>
            <person name="Sims S."/>
            <person name="Singer S.R."/>
            <person name="Sinharoy S."/>
            <person name="Sterck L."/>
            <person name="Viollet A."/>
            <person name="Wang B.B."/>
            <person name="Wang K."/>
            <person name="Wang M."/>
            <person name="Wang X."/>
            <person name="Warfsmann J."/>
            <person name="Weissenbach J."/>
            <person name="White D.D."/>
            <person name="White J.D."/>
            <person name="Wiley G.B."/>
            <person name="Wincker P."/>
            <person name="Xing Y."/>
            <person name="Yang L."/>
            <person name="Yao Z."/>
            <person name="Ying F."/>
            <person name="Zhai J."/>
            <person name="Zhou L."/>
            <person name="Zuber A."/>
            <person name="Denarie J."/>
            <person name="Dixon R.A."/>
            <person name="May G.D."/>
            <person name="Schwartz D.C."/>
            <person name="Rogers J."/>
            <person name="Quetier F."/>
            <person name="Town C.D."/>
            <person name="Roe B.A."/>
        </authorList>
    </citation>
    <scope>NUCLEOTIDE SEQUENCE [LARGE SCALE GENOMIC DNA]</scope>
    <source>
        <strain evidence="11">A17</strain>
        <strain evidence="12 13">cv. Jemalong A17</strain>
    </source>
</reference>
<keyword evidence="3" id="KW-0336">GPI-anchor</keyword>
<dbReference type="EMBL" id="CM001224">
    <property type="protein sequence ID" value="AET04159.1"/>
    <property type="molecule type" value="Genomic_DNA"/>
</dbReference>
<dbReference type="GO" id="GO:0009506">
    <property type="term" value="C:plasmodesma"/>
    <property type="evidence" value="ECO:0007669"/>
    <property type="project" value="UniProtKB-ARBA"/>
</dbReference>